<dbReference type="AlphaFoldDB" id="A0AAV4P3K1"/>
<protein>
    <submittedName>
        <fullName evidence="1">Uncharacterized protein</fullName>
    </submittedName>
</protein>
<organism evidence="1 2">
    <name type="scientific">Caerostris extrusa</name>
    <name type="common">Bark spider</name>
    <name type="synonym">Caerostris bankana</name>
    <dbReference type="NCBI Taxonomy" id="172846"/>
    <lineage>
        <taxon>Eukaryota</taxon>
        <taxon>Metazoa</taxon>
        <taxon>Ecdysozoa</taxon>
        <taxon>Arthropoda</taxon>
        <taxon>Chelicerata</taxon>
        <taxon>Arachnida</taxon>
        <taxon>Araneae</taxon>
        <taxon>Araneomorphae</taxon>
        <taxon>Entelegynae</taxon>
        <taxon>Araneoidea</taxon>
        <taxon>Araneidae</taxon>
        <taxon>Caerostris</taxon>
    </lineage>
</organism>
<evidence type="ECO:0000313" key="2">
    <source>
        <dbReference type="Proteomes" id="UP001054945"/>
    </source>
</evidence>
<comment type="caution">
    <text evidence="1">The sequence shown here is derived from an EMBL/GenBank/DDBJ whole genome shotgun (WGS) entry which is preliminary data.</text>
</comment>
<sequence length="111" mass="12986">MTKSKRGALMLHQQCHFMGIEARSSFQTKTNPIQPNTGGGKLPHLLYYMIWLRQIQEYERIFQLESSMESSIRNLRKIGAGELDSNLRKNGVEELDSKPEEEWSWRALFEI</sequence>
<proteinExistence type="predicted"/>
<name>A0AAV4P3K1_CAEEX</name>
<evidence type="ECO:0000313" key="1">
    <source>
        <dbReference type="EMBL" id="GIX91249.1"/>
    </source>
</evidence>
<accession>A0AAV4P3K1</accession>
<reference evidence="1 2" key="1">
    <citation type="submission" date="2021-06" db="EMBL/GenBank/DDBJ databases">
        <title>Caerostris extrusa draft genome.</title>
        <authorList>
            <person name="Kono N."/>
            <person name="Arakawa K."/>
        </authorList>
    </citation>
    <scope>NUCLEOTIDE SEQUENCE [LARGE SCALE GENOMIC DNA]</scope>
</reference>
<dbReference type="Proteomes" id="UP001054945">
    <property type="component" value="Unassembled WGS sequence"/>
</dbReference>
<gene>
    <name evidence="1" type="ORF">CEXT_629051</name>
</gene>
<dbReference type="EMBL" id="BPLR01021568">
    <property type="protein sequence ID" value="GIX91249.1"/>
    <property type="molecule type" value="Genomic_DNA"/>
</dbReference>
<keyword evidence="2" id="KW-1185">Reference proteome</keyword>